<proteinExistence type="inferred from homology"/>
<reference evidence="10" key="1">
    <citation type="journal article" date="2019" name="Int. J. Syst. Evol. Microbiol.">
        <title>The Global Catalogue of Microorganisms (GCM) 10K type strain sequencing project: providing services to taxonomists for standard genome sequencing and annotation.</title>
        <authorList>
            <consortium name="The Broad Institute Genomics Platform"/>
            <consortium name="The Broad Institute Genome Sequencing Center for Infectious Disease"/>
            <person name="Wu L."/>
            <person name="Ma J."/>
        </authorList>
    </citation>
    <scope>NUCLEOTIDE SEQUENCE [LARGE SCALE GENOMIC DNA]</scope>
    <source>
        <strain evidence="10">KCTC 52449</strain>
    </source>
</reference>
<dbReference type="EMBL" id="JBHRSX010000013">
    <property type="protein sequence ID" value="MFC3201211.1"/>
    <property type="molecule type" value="Genomic_DNA"/>
</dbReference>
<keyword evidence="6" id="KW-0472">Membrane</keyword>
<keyword evidence="4" id="KW-0812">Transmembrane</keyword>
<comment type="caution">
    <text evidence="9">The sequence shown here is derived from an EMBL/GenBank/DDBJ whole genome shotgun (WGS) entry which is preliminary data.</text>
</comment>
<accession>A0ABV7JTC6</accession>
<keyword evidence="10" id="KW-1185">Reference proteome</keyword>
<evidence type="ECO:0000256" key="8">
    <source>
        <dbReference type="SAM" id="SignalP"/>
    </source>
</evidence>
<keyword evidence="7" id="KW-0998">Cell outer membrane</keyword>
<dbReference type="Proteomes" id="UP001595477">
    <property type="component" value="Unassembled WGS sequence"/>
</dbReference>
<dbReference type="RefSeq" id="WP_164464706.1">
    <property type="nucleotide sequence ID" value="NZ_JBHRSX010000013.1"/>
</dbReference>
<evidence type="ECO:0000256" key="6">
    <source>
        <dbReference type="ARBA" id="ARBA00023136"/>
    </source>
</evidence>
<evidence type="ECO:0000313" key="9">
    <source>
        <dbReference type="EMBL" id="MFC3201211.1"/>
    </source>
</evidence>
<dbReference type="Gene3D" id="2.40.160.60">
    <property type="entry name" value="Outer membrane protein transport protein (OMPP1/FadL/TodX)"/>
    <property type="match status" value="1"/>
</dbReference>
<evidence type="ECO:0000256" key="1">
    <source>
        <dbReference type="ARBA" id="ARBA00004571"/>
    </source>
</evidence>
<protein>
    <submittedName>
        <fullName evidence="9">OmpP1/FadL family transporter</fullName>
    </submittedName>
</protein>
<keyword evidence="3" id="KW-1134">Transmembrane beta strand</keyword>
<evidence type="ECO:0000256" key="5">
    <source>
        <dbReference type="ARBA" id="ARBA00022729"/>
    </source>
</evidence>
<name>A0ABV7JTC6_9ALTE</name>
<dbReference type="Pfam" id="PF03349">
    <property type="entry name" value="Toluene_X"/>
    <property type="match status" value="1"/>
</dbReference>
<evidence type="ECO:0000313" key="10">
    <source>
        <dbReference type="Proteomes" id="UP001595477"/>
    </source>
</evidence>
<dbReference type="SUPFAM" id="SSF56935">
    <property type="entry name" value="Porins"/>
    <property type="match status" value="1"/>
</dbReference>
<evidence type="ECO:0000256" key="7">
    <source>
        <dbReference type="ARBA" id="ARBA00023237"/>
    </source>
</evidence>
<evidence type="ECO:0000256" key="3">
    <source>
        <dbReference type="ARBA" id="ARBA00022452"/>
    </source>
</evidence>
<dbReference type="InterPro" id="IPR005017">
    <property type="entry name" value="OMPP1/FadL/TodX"/>
</dbReference>
<feature type="signal peptide" evidence="8">
    <location>
        <begin position="1"/>
        <end position="22"/>
    </location>
</feature>
<keyword evidence="5 8" id="KW-0732">Signal</keyword>
<evidence type="ECO:0000256" key="4">
    <source>
        <dbReference type="ARBA" id="ARBA00022692"/>
    </source>
</evidence>
<sequence length="446" mass="49088">MRLCSSVGLLSALVAFPSTVLADQYHYGNLLVGGKAIGYGGAYVALADDQSAMHYNPAGLSFQANAKSASVNTLAFEDTEFKNVYTDGSDFARTSFSVVPGFLGISTSSGQWSYGSYFTVTDYSQERNDSNSNYELPATATTPGQSVIETVTYDFDNAAYKFGGALSYRLNNRWSLGFSLSLKYIEQVLSQTSGAAITMYTPTGSFTSGFDARRRINEKQYLIEPSLSVLYKDDALSVGAHYVHSESINRNYRSNNLIVAPIITLLNGSPDTTFPDFIRTDKEQEQPSLLSFGAAYQHRGWVISSQVDYYSHVEKQDVVLDDIDLTRELKQITNYSLGLRIPLSTDTALQIGFFTDNSNGVIDFDIPFQRVEAIDTRGISVAYETKLMGYPLTLGLYAKQGNGKVRYADVRYVEAITGVTLYPENDSNDVQSAEKSSVVIFASMDF</sequence>
<organism evidence="9 10">
    <name type="scientific">Alteromonas oceani</name>
    <dbReference type="NCBI Taxonomy" id="2071609"/>
    <lineage>
        <taxon>Bacteria</taxon>
        <taxon>Pseudomonadati</taxon>
        <taxon>Pseudomonadota</taxon>
        <taxon>Gammaproteobacteria</taxon>
        <taxon>Alteromonadales</taxon>
        <taxon>Alteromonadaceae</taxon>
        <taxon>Alteromonas/Salinimonas group</taxon>
        <taxon>Alteromonas</taxon>
    </lineage>
</organism>
<comment type="subcellular location">
    <subcellularLocation>
        <location evidence="1">Cell outer membrane</location>
        <topology evidence="1">Multi-pass membrane protein</topology>
    </subcellularLocation>
</comment>
<dbReference type="PANTHER" id="PTHR35093">
    <property type="entry name" value="OUTER MEMBRANE PROTEIN NMB0088-RELATED"/>
    <property type="match status" value="1"/>
</dbReference>
<dbReference type="PANTHER" id="PTHR35093:SF8">
    <property type="entry name" value="OUTER MEMBRANE PROTEIN NMB0088-RELATED"/>
    <property type="match status" value="1"/>
</dbReference>
<comment type="similarity">
    <text evidence="2">Belongs to the OmpP1/FadL family.</text>
</comment>
<feature type="chain" id="PRO_5045061863" evidence="8">
    <location>
        <begin position="23"/>
        <end position="446"/>
    </location>
</feature>
<evidence type="ECO:0000256" key="2">
    <source>
        <dbReference type="ARBA" id="ARBA00008163"/>
    </source>
</evidence>
<gene>
    <name evidence="9" type="ORF">ACFOEW_05195</name>
</gene>